<dbReference type="GO" id="GO:0016020">
    <property type="term" value="C:membrane"/>
    <property type="evidence" value="ECO:0007669"/>
    <property type="project" value="InterPro"/>
</dbReference>
<keyword evidence="7" id="KW-0594">Phospholipid biosynthesis</keyword>
<sequence length="237" mass="26603">MLRTIVWFIYFWVSLVLLLPSLLRVKILDKSGNIAKRDEVVNRKVKKWAKSVLVLSGCEVNVIGEENVPEDGSVLFVSNHQGNFDIPILLTYIQKPKAFLAKSELKKLPMINKWMKYLNCIFLDRKNPRESIKAINNGVEILKEGYSLVVFPEGTRSKDGKLGEFKSGSLKLATKSGVPIVPVTIKGSNKIMEKGSLIIRPAKVEIIISPPIEVNDNQSKDTKELTEVARKAICENL</sequence>
<comment type="domain">
    <text evidence="7">The HXXXXD motif is essential for acyltransferase activity and may constitute the binding site for the phosphate moiety of the glycerol-3-phosphate.</text>
</comment>
<evidence type="ECO:0000256" key="1">
    <source>
        <dbReference type="ARBA" id="ARBA00005189"/>
    </source>
</evidence>
<dbReference type="EC" id="2.3.1.51" evidence="7"/>
<keyword evidence="8" id="KW-1133">Transmembrane helix</keyword>
<proteinExistence type="inferred from homology"/>
<evidence type="ECO:0000256" key="6">
    <source>
        <dbReference type="ARBA" id="ARBA00023315"/>
    </source>
</evidence>
<keyword evidence="6 7" id="KW-0012">Acyltransferase</keyword>
<dbReference type="SMART" id="SM00563">
    <property type="entry name" value="PlsC"/>
    <property type="match status" value="1"/>
</dbReference>
<evidence type="ECO:0000256" key="7">
    <source>
        <dbReference type="RuleBase" id="RU361267"/>
    </source>
</evidence>
<dbReference type="Proteomes" id="UP000037267">
    <property type="component" value="Unassembled WGS sequence"/>
</dbReference>
<comment type="catalytic activity">
    <reaction evidence="7">
        <text>a 1-acyl-sn-glycero-3-phosphate + an acyl-CoA = a 1,2-diacyl-sn-glycero-3-phosphate + CoA</text>
        <dbReference type="Rhea" id="RHEA:19709"/>
        <dbReference type="ChEBI" id="CHEBI:57287"/>
        <dbReference type="ChEBI" id="CHEBI:57970"/>
        <dbReference type="ChEBI" id="CHEBI:58342"/>
        <dbReference type="ChEBI" id="CHEBI:58608"/>
        <dbReference type="EC" id="2.3.1.51"/>
    </reaction>
</comment>
<organism evidence="10 11">
    <name type="scientific">Gottschalkia purinilytica</name>
    <name type="common">Clostridium purinilyticum</name>
    <dbReference type="NCBI Taxonomy" id="1503"/>
    <lineage>
        <taxon>Bacteria</taxon>
        <taxon>Bacillati</taxon>
        <taxon>Bacillota</taxon>
        <taxon>Tissierellia</taxon>
        <taxon>Tissierellales</taxon>
        <taxon>Gottschalkiaceae</taxon>
        <taxon>Gottschalkia</taxon>
    </lineage>
</organism>
<protein>
    <recommendedName>
        <fullName evidence="7">1-acyl-sn-glycerol-3-phosphate acyltransferase</fullName>
        <ecNumber evidence="7">2.3.1.51</ecNumber>
    </recommendedName>
</protein>
<dbReference type="GO" id="GO:0003841">
    <property type="term" value="F:1-acylglycerol-3-phosphate O-acyltransferase activity"/>
    <property type="evidence" value="ECO:0007669"/>
    <property type="project" value="UniProtKB-UniRule"/>
</dbReference>
<name>A0A0L0WAJ6_GOTPU</name>
<evidence type="ECO:0000259" key="9">
    <source>
        <dbReference type="SMART" id="SM00563"/>
    </source>
</evidence>
<dbReference type="SUPFAM" id="SSF69593">
    <property type="entry name" value="Glycerol-3-phosphate (1)-acyltransferase"/>
    <property type="match status" value="1"/>
</dbReference>
<evidence type="ECO:0000256" key="4">
    <source>
        <dbReference type="ARBA" id="ARBA00022679"/>
    </source>
</evidence>
<evidence type="ECO:0000256" key="5">
    <source>
        <dbReference type="ARBA" id="ARBA00023098"/>
    </source>
</evidence>
<gene>
    <name evidence="10" type="ORF">CLPU_8c01100</name>
</gene>
<keyword evidence="8" id="KW-0472">Membrane</keyword>
<dbReference type="STRING" id="1503.CLPU_8c01100"/>
<dbReference type="PANTHER" id="PTHR10434:SF64">
    <property type="entry name" value="1-ACYL-SN-GLYCEROL-3-PHOSPHATE ACYLTRANSFERASE-RELATED"/>
    <property type="match status" value="1"/>
</dbReference>
<dbReference type="OrthoDB" id="9803035at2"/>
<keyword evidence="5 7" id="KW-0443">Lipid metabolism</keyword>
<comment type="caution">
    <text evidence="10">The sequence shown here is derived from an EMBL/GenBank/DDBJ whole genome shotgun (WGS) entry which is preliminary data.</text>
</comment>
<dbReference type="RefSeq" id="WP_050355444.1">
    <property type="nucleotide sequence ID" value="NZ_LGSS01000008.1"/>
</dbReference>
<dbReference type="InterPro" id="IPR002123">
    <property type="entry name" value="Plipid/glycerol_acylTrfase"/>
</dbReference>
<dbReference type="NCBIfam" id="TIGR00530">
    <property type="entry name" value="AGP_acyltrn"/>
    <property type="match status" value="1"/>
</dbReference>
<comment type="pathway">
    <text evidence="1">Lipid metabolism.</text>
</comment>
<evidence type="ECO:0000256" key="8">
    <source>
        <dbReference type="SAM" id="Phobius"/>
    </source>
</evidence>
<keyword evidence="3 7" id="KW-0444">Lipid biosynthesis</keyword>
<keyword evidence="7" id="KW-1208">Phospholipid metabolism</keyword>
<dbReference type="Pfam" id="PF01553">
    <property type="entry name" value="Acyltransferase"/>
    <property type="match status" value="1"/>
</dbReference>
<evidence type="ECO:0000256" key="3">
    <source>
        <dbReference type="ARBA" id="ARBA00022516"/>
    </source>
</evidence>
<dbReference type="CDD" id="cd07989">
    <property type="entry name" value="LPLAT_AGPAT-like"/>
    <property type="match status" value="1"/>
</dbReference>
<evidence type="ECO:0000313" key="11">
    <source>
        <dbReference type="Proteomes" id="UP000037267"/>
    </source>
</evidence>
<keyword evidence="8" id="KW-0812">Transmembrane</keyword>
<feature type="domain" description="Phospholipid/glycerol acyltransferase" evidence="9">
    <location>
        <begin position="74"/>
        <end position="188"/>
    </location>
</feature>
<dbReference type="AlphaFoldDB" id="A0A0L0WAJ6"/>
<dbReference type="InterPro" id="IPR004552">
    <property type="entry name" value="AGP_acyltrans"/>
</dbReference>
<comment type="similarity">
    <text evidence="2 7">Belongs to the 1-acyl-sn-glycerol-3-phosphate acyltransferase family.</text>
</comment>
<keyword evidence="11" id="KW-1185">Reference proteome</keyword>
<evidence type="ECO:0000313" key="10">
    <source>
        <dbReference type="EMBL" id="KNF08345.1"/>
    </source>
</evidence>
<dbReference type="EMBL" id="LGSS01000008">
    <property type="protein sequence ID" value="KNF08345.1"/>
    <property type="molecule type" value="Genomic_DNA"/>
</dbReference>
<feature type="transmembrane region" description="Helical" evidence="8">
    <location>
        <begin position="6"/>
        <end position="27"/>
    </location>
</feature>
<reference evidence="11" key="1">
    <citation type="submission" date="2015-07" db="EMBL/GenBank/DDBJ databases">
        <title>Draft genome sequence of the purine-degrading Gottschalkia purinilyticum DSM 1384 (formerly Clostridium purinilyticum).</title>
        <authorList>
            <person name="Poehlein A."/>
            <person name="Schiel-Bengelsdorf B."/>
            <person name="Bengelsdorf F.R."/>
            <person name="Daniel R."/>
            <person name="Duerre P."/>
        </authorList>
    </citation>
    <scope>NUCLEOTIDE SEQUENCE [LARGE SCALE GENOMIC DNA]</scope>
    <source>
        <strain evidence="11">DSM 1384</strain>
    </source>
</reference>
<dbReference type="PANTHER" id="PTHR10434">
    <property type="entry name" value="1-ACYL-SN-GLYCEROL-3-PHOSPHATE ACYLTRANSFERASE"/>
    <property type="match status" value="1"/>
</dbReference>
<evidence type="ECO:0000256" key="2">
    <source>
        <dbReference type="ARBA" id="ARBA00008655"/>
    </source>
</evidence>
<dbReference type="PATRIC" id="fig|1503.3.peg.3250"/>
<dbReference type="GO" id="GO:0006654">
    <property type="term" value="P:phosphatidic acid biosynthetic process"/>
    <property type="evidence" value="ECO:0007669"/>
    <property type="project" value="TreeGrafter"/>
</dbReference>
<keyword evidence="4 7" id="KW-0808">Transferase</keyword>
<accession>A0A0L0WAJ6</accession>